<dbReference type="Gene3D" id="3.10.450.50">
    <property type="match status" value="1"/>
</dbReference>
<accession>A0A4V2Z4D2</accession>
<dbReference type="CDD" id="cd00531">
    <property type="entry name" value="NTF2_like"/>
    <property type="match status" value="1"/>
</dbReference>
<dbReference type="AlphaFoldDB" id="A0A4V2Z4D2"/>
<dbReference type="InterPro" id="IPR011944">
    <property type="entry name" value="Steroid_delta5-4_isomerase"/>
</dbReference>
<gene>
    <name evidence="2" type="ORF">E0F88_07850</name>
</gene>
<name>A0A4V2Z4D2_9BACT</name>
<dbReference type="SUPFAM" id="SSF54427">
    <property type="entry name" value="NTF2-like"/>
    <property type="match status" value="1"/>
</dbReference>
<comment type="caution">
    <text evidence="2">The sequence shown here is derived from an EMBL/GenBank/DDBJ whole genome shotgun (WGS) entry which is preliminary data.</text>
</comment>
<sequence>MEQDEKMIEELLNAYSTALNNSDSAAIAALYVQDGCFMPDGLPTIKGADEILASAGKFFERQTVQAGYSILNVVVDQNFGIVDCVATFAIKNFAGHTTSKKTRDLFVLKRQAGSWKIARYIFNTF</sequence>
<dbReference type="InterPro" id="IPR032710">
    <property type="entry name" value="NTF2-like_dom_sf"/>
</dbReference>
<evidence type="ECO:0000313" key="3">
    <source>
        <dbReference type="Proteomes" id="UP000294850"/>
    </source>
</evidence>
<organism evidence="2 3">
    <name type="scientific">Dyadobacter psychrotolerans</name>
    <dbReference type="NCBI Taxonomy" id="2541721"/>
    <lineage>
        <taxon>Bacteria</taxon>
        <taxon>Pseudomonadati</taxon>
        <taxon>Bacteroidota</taxon>
        <taxon>Cytophagia</taxon>
        <taxon>Cytophagales</taxon>
        <taxon>Spirosomataceae</taxon>
        <taxon>Dyadobacter</taxon>
    </lineage>
</organism>
<proteinExistence type="predicted"/>
<dbReference type="OrthoDB" id="6491893at2"/>
<feature type="domain" description="DUF4440" evidence="1">
    <location>
        <begin position="8"/>
        <end position="117"/>
    </location>
</feature>
<dbReference type="Proteomes" id="UP000294850">
    <property type="component" value="Unassembled WGS sequence"/>
</dbReference>
<evidence type="ECO:0000259" key="1">
    <source>
        <dbReference type="Pfam" id="PF14534"/>
    </source>
</evidence>
<protein>
    <submittedName>
        <fullName evidence="2">Nuclear transport factor 2 family protein</fullName>
    </submittedName>
</protein>
<keyword evidence="3" id="KW-1185">Reference proteome</keyword>
<dbReference type="Pfam" id="PF14534">
    <property type="entry name" value="DUF4440"/>
    <property type="match status" value="1"/>
</dbReference>
<dbReference type="RefSeq" id="WP_131957692.1">
    <property type="nucleotide sequence ID" value="NZ_SMFL01000003.1"/>
</dbReference>
<reference evidence="2 3" key="1">
    <citation type="submission" date="2019-03" db="EMBL/GenBank/DDBJ databases">
        <title>Dyadobacter AR-3-6 sp. nov., isolated from arctic soil.</title>
        <authorList>
            <person name="Chaudhary D.K."/>
        </authorList>
    </citation>
    <scope>NUCLEOTIDE SEQUENCE [LARGE SCALE GENOMIC DNA]</scope>
    <source>
        <strain evidence="2 3">AR-3-6</strain>
    </source>
</reference>
<dbReference type="InterPro" id="IPR027843">
    <property type="entry name" value="DUF4440"/>
</dbReference>
<dbReference type="EMBL" id="SMFL01000003">
    <property type="protein sequence ID" value="TDE16158.1"/>
    <property type="molecule type" value="Genomic_DNA"/>
</dbReference>
<dbReference type="NCBIfam" id="TIGR02246">
    <property type="entry name" value="SgcJ/EcaC family oxidoreductase"/>
    <property type="match status" value="1"/>
</dbReference>
<evidence type="ECO:0000313" key="2">
    <source>
        <dbReference type="EMBL" id="TDE16158.1"/>
    </source>
</evidence>